<feature type="region of interest" description="Disordered" evidence="1">
    <location>
        <begin position="1"/>
        <end position="40"/>
    </location>
</feature>
<evidence type="ECO:0000313" key="2">
    <source>
        <dbReference type="EMBL" id="JAD41105.1"/>
    </source>
</evidence>
<name>A0A0A8ZWJ7_ARUDO</name>
<dbReference type="AlphaFoldDB" id="A0A0A8ZWJ7"/>
<reference evidence="2" key="2">
    <citation type="journal article" date="2015" name="Data Brief">
        <title>Shoot transcriptome of the giant reed, Arundo donax.</title>
        <authorList>
            <person name="Barrero R.A."/>
            <person name="Guerrero F.D."/>
            <person name="Moolhuijzen P."/>
            <person name="Goolsby J.A."/>
            <person name="Tidwell J."/>
            <person name="Bellgard S.E."/>
            <person name="Bellgard M.I."/>
        </authorList>
    </citation>
    <scope>NUCLEOTIDE SEQUENCE</scope>
    <source>
        <tissue evidence="2">Shoot tissue taken approximately 20 cm above the soil surface</tissue>
    </source>
</reference>
<proteinExistence type="predicted"/>
<accession>A0A0A8ZWJ7</accession>
<reference evidence="2" key="1">
    <citation type="submission" date="2014-09" db="EMBL/GenBank/DDBJ databases">
        <authorList>
            <person name="Magalhaes I.L.F."/>
            <person name="Oliveira U."/>
            <person name="Santos F.R."/>
            <person name="Vidigal T.H.D.A."/>
            <person name="Brescovit A.D."/>
            <person name="Santos A.J."/>
        </authorList>
    </citation>
    <scope>NUCLEOTIDE SEQUENCE</scope>
    <source>
        <tissue evidence="2">Shoot tissue taken approximately 20 cm above the soil surface</tissue>
    </source>
</reference>
<dbReference type="EMBL" id="GBRH01256790">
    <property type="protein sequence ID" value="JAD41105.1"/>
    <property type="molecule type" value="Transcribed_RNA"/>
</dbReference>
<sequence>MPLEVPHGGAGTCRRRRGGAAALHRQRPRQRRQVRDRRHP</sequence>
<protein>
    <submittedName>
        <fullName evidence="2">Uncharacterized protein</fullName>
    </submittedName>
</protein>
<organism evidence="2">
    <name type="scientific">Arundo donax</name>
    <name type="common">Giant reed</name>
    <name type="synonym">Donax arundinaceus</name>
    <dbReference type="NCBI Taxonomy" id="35708"/>
    <lineage>
        <taxon>Eukaryota</taxon>
        <taxon>Viridiplantae</taxon>
        <taxon>Streptophyta</taxon>
        <taxon>Embryophyta</taxon>
        <taxon>Tracheophyta</taxon>
        <taxon>Spermatophyta</taxon>
        <taxon>Magnoliopsida</taxon>
        <taxon>Liliopsida</taxon>
        <taxon>Poales</taxon>
        <taxon>Poaceae</taxon>
        <taxon>PACMAD clade</taxon>
        <taxon>Arundinoideae</taxon>
        <taxon>Arundineae</taxon>
        <taxon>Arundo</taxon>
    </lineage>
</organism>
<feature type="compositionally biased region" description="Basic residues" evidence="1">
    <location>
        <begin position="13"/>
        <end position="40"/>
    </location>
</feature>
<evidence type="ECO:0000256" key="1">
    <source>
        <dbReference type="SAM" id="MobiDB-lite"/>
    </source>
</evidence>